<dbReference type="AlphaFoldDB" id="A0A9D3YLK8"/>
<sequence length="85" mass="9665">MSQELEASQRVLQERDSSIATLTVNLKKAGTEKEQLQQIFNSKHQELEELRIKLEERSQELATVNAEEADTVDYGSAFNGHDVLF</sequence>
<name>A0A9D3YLK8_DREPO</name>
<evidence type="ECO:0000313" key="3">
    <source>
        <dbReference type="Proteomes" id="UP000828390"/>
    </source>
</evidence>
<reference evidence="2" key="1">
    <citation type="journal article" date="2019" name="bioRxiv">
        <title>The Genome of the Zebra Mussel, Dreissena polymorpha: A Resource for Invasive Species Research.</title>
        <authorList>
            <person name="McCartney M.A."/>
            <person name="Auch B."/>
            <person name="Kono T."/>
            <person name="Mallez S."/>
            <person name="Zhang Y."/>
            <person name="Obille A."/>
            <person name="Becker A."/>
            <person name="Abrahante J.E."/>
            <person name="Garbe J."/>
            <person name="Badalamenti J.P."/>
            <person name="Herman A."/>
            <person name="Mangelson H."/>
            <person name="Liachko I."/>
            <person name="Sullivan S."/>
            <person name="Sone E.D."/>
            <person name="Koren S."/>
            <person name="Silverstein K.A.T."/>
            <person name="Beckman K.B."/>
            <person name="Gohl D.M."/>
        </authorList>
    </citation>
    <scope>NUCLEOTIDE SEQUENCE</scope>
    <source>
        <strain evidence="2">Duluth1</strain>
        <tissue evidence="2">Whole animal</tissue>
    </source>
</reference>
<keyword evidence="3" id="KW-1185">Reference proteome</keyword>
<evidence type="ECO:0000256" key="1">
    <source>
        <dbReference type="SAM" id="Coils"/>
    </source>
</evidence>
<evidence type="ECO:0000313" key="2">
    <source>
        <dbReference type="EMBL" id="KAH3702246.1"/>
    </source>
</evidence>
<organism evidence="2 3">
    <name type="scientific">Dreissena polymorpha</name>
    <name type="common">Zebra mussel</name>
    <name type="synonym">Mytilus polymorpha</name>
    <dbReference type="NCBI Taxonomy" id="45954"/>
    <lineage>
        <taxon>Eukaryota</taxon>
        <taxon>Metazoa</taxon>
        <taxon>Spiralia</taxon>
        <taxon>Lophotrochozoa</taxon>
        <taxon>Mollusca</taxon>
        <taxon>Bivalvia</taxon>
        <taxon>Autobranchia</taxon>
        <taxon>Heteroconchia</taxon>
        <taxon>Euheterodonta</taxon>
        <taxon>Imparidentia</taxon>
        <taxon>Neoheterodontei</taxon>
        <taxon>Myida</taxon>
        <taxon>Dreissenoidea</taxon>
        <taxon>Dreissenidae</taxon>
        <taxon>Dreissena</taxon>
    </lineage>
</organism>
<proteinExistence type="predicted"/>
<dbReference type="Proteomes" id="UP000828390">
    <property type="component" value="Unassembled WGS sequence"/>
</dbReference>
<reference evidence="2" key="2">
    <citation type="submission" date="2020-11" db="EMBL/GenBank/DDBJ databases">
        <authorList>
            <person name="McCartney M.A."/>
            <person name="Auch B."/>
            <person name="Kono T."/>
            <person name="Mallez S."/>
            <person name="Becker A."/>
            <person name="Gohl D.M."/>
            <person name="Silverstein K.A.T."/>
            <person name="Koren S."/>
            <person name="Bechman K.B."/>
            <person name="Herman A."/>
            <person name="Abrahante J.E."/>
            <person name="Garbe J."/>
        </authorList>
    </citation>
    <scope>NUCLEOTIDE SEQUENCE</scope>
    <source>
        <strain evidence="2">Duluth1</strain>
        <tissue evidence="2">Whole animal</tissue>
    </source>
</reference>
<dbReference type="EMBL" id="JAIWYP010000015">
    <property type="protein sequence ID" value="KAH3702246.1"/>
    <property type="molecule type" value="Genomic_DNA"/>
</dbReference>
<gene>
    <name evidence="2" type="ORF">DPMN_077254</name>
</gene>
<feature type="coiled-coil region" evidence="1">
    <location>
        <begin position="19"/>
        <end position="67"/>
    </location>
</feature>
<comment type="caution">
    <text evidence="2">The sequence shown here is derived from an EMBL/GenBank/DDBJ whole genome shotgun (WGS) entry which is preliminary data.</text>
</comment>
<keyword evidence="1" id="KW-0175">Coiled coil</keyword>
<protein>
    <submittedName>
        <fullName evidence="2">Uncharacterized protein</fullName>
    </submittedName>
</protein>
<accession>A0A9D3YLK8</accession>